<dbReference type="EMBL" id="MW899051">
    <property type="protein sequence ID" value="QXM17003.1"/>
    <property type="molecule type" value="Genomic_DNA"/>
</dbReference>
<accession>A0A8F5PNC3</accession>
<proteinExistence type="predicted"/>
<keyword evidence="2" id="KW-0496">Mitochondrion</keyword>
<gene>
    <name evidence="2" type="primary">nad6</name>
</gene>
<evidence type="ECO:0000256" key="1">
    <source>
        <dbReference type="SAM" id="Phobius"/>
    </source>
</evidence>
<feature type="transmembrane region" description="Helical" evidence="1">
    <location>
        <begin position="20"/>
        <end position="42"/>
    </location>
</feature>
<keyword evidence="1" id="KW-0812">Transmembrane</keyword>
<protein>
    <submittedName>
        <fullName evidence="2">NADH dehydrogenase subunit 6</fullName>
    </submittedName>
</protein>
<evidence type="ECO:0000313" key="2">
    <source>
        <dbReference type="EMBL" id="QXM17003.1"/>
    </source>
</evidence>
<feature type="transmembrane region" description="Helical" evidence="1">
    <location>
        <begin position="48"/>
        <end position="67"/>
    </location>
</feature>
<reference evidence="2" key="1">
    <citation type="submission" date="2021-04" db="EMBL/GenBank/DDBJ databases">
        <title>Mitogenome of Aeolothrips indicus.</title>
        <authorList>
            <person name="Kumar V."/>
            <person name="Tyagi K."/>
            <person name="Pakrashi A."/>
            <person name="Chandra K."/>
        </authorList>
    </citation>
    <scope>NUCLEOTIDE SEQUENCE</scope>
</reference>
<sequence length="164" mass="19090">MFTALIITNLIISLTLKNSIILSLTVIMQAFLYSLFISLISYSSWMSYFLFIVLLGGILIVFLYVIITTCHESSDSTQLSLYMIYFMAILLFFIAQNQYFYTPESMSWDNSFMYNSMTQKIWLMTIHSPSFSKLSIFLMSLLFFMMVIVVFMSKDKKGSNFKPI</sequence>
<name>A0A8F5PNC3_9NEOP</name>
<organism evidence="2">
    <name type="scientific">Aeolothrips indicus</name>
    <dbReference type="NCBI Taxonomy" id="2856552"/>
    <lineage>
        <taxon>Eukaryota</taxon>
        <taxon>Metazoa</taxon>
        <taxon>Ecdysozoa</taxon>
        <taxon>Arthropoda</taxon>
        <taxon>Hexapoda</taxon>
        <taxon>Insecta</taxon>
        <taxon>Pterygota</taxon>
        <taxon>Neoptera</taxon>
        <taxon>Paraneoptera</taxon>
        <taxon>Thysanoptera</taxon>
        <taxon>Terebrantia</taxon>
        <taxon>Aeolothripoidea</taxon>
        <taxon>Aeolothripidae</taxon>
        <taxon>Aeolothrips</taxon>
    </lineage>
</organism>
<keyword evidence="1" id="KW-1133">Transmembrane helix</keyword>
<keyword evidence="1" id="KW-0472">Membrane</keyword>
<geneLocation type="mitochondrion" evidence="2"/>
<dbReference type="AlphaFoldDB" id="A0A8F5PNC3"/>
<feature type="transmembrane region" description="Helical" evidence="1">
    <location>
        <begin position="134"/>
        <end position="152"/>
    </location>
</feature>
<feature type="transmembrane region" description="Helical" evidence="1">
    <location>
        <begin position="79"/>
        <end position="101"/>
    </location>
</feature>